<protein>
    <submittedName>
        <fullName evidence="2">Vacuolar protein sorting-associated protein 1</fullName>
    </submittedName>
</protein>
<dbReference type="STRING" id="4615.A0A199W301"/>
<gene>
    <name evidence="2" type="ORF">ACMD2_15692</name>
</gene>
<evidence type="ECO:0000313" key="2">
    <source>
        <dbReference type="EMBL" id="OAY83275.1"/>
    </source>
</evidence>
<evidence type="ECO:0000256" key="1">
    <source>
        <dbReference type="SAM" id="Coils"/>
    </source>
</evidence>
<dbReference type="Gene3D" id="6.10.140.1230">
    <property type="match status" value="1"/>
</dbReference>
<keyword evidence="1" id="KW-0175">Coiled coil</keyword>
<dbReference type="PANTHER" id="PTHR10476">
    <property type="entry name" value="CHARGED MULTIVESICULAR BODY PROTEIN"/>
    <property type="match status" value="1"/>
</dbReference>
<dbReference type="EMBL" id="LSRQ01000365">
    <property type="protein sequence ID" value="OAY83275.1"/>
    <property type="molecule type" value="Genomic_DNA"/>
</dbReference>
<evidence type="ECO:0000313" key="3">
    <source>
        <dbReference type="Proteomes" id="UP000092600"/>
    </source>
</evidence>
<dbReference type="Pfam" id="PF03357">
    <property type="entry name" value="Snf7"/>
    <property type="match status" value="1"/>
</dbReference>
<dbReference type="GO" id="GO:0007034">
    <property type="term" value="P:vacuolar transport"/>
    <property type="evidence" value="ECO:0007669"/>
    <property type="project" value="InterPro"/>
</dbReference>
<feature type="coiled-coil region" evidence="1">
    <location>
        <begin position="12"/>
        <end position="46"/>
    </location>
</feature>
<proteinExistence type="predicted"/>
<sequence>MSFLFGSRKTPAELLRENKRMLDRSIREIERERMGLQTQEKRLIVEIKKTAKQGQMAAVKVMAKDLIRTRHQITKFYALKSQLQGVSLRIQTLKSTQAMGEAMRSVTKAMGKMNRQMNLPALQRIMLEFERQNERMELVSEVMGDAIDDALEGDEEEEETEELVNQVLDEIGIDVNEELVKAPSSAVAAPTAANKVAQAEMSGKVNGSIDDDLQARLDNLRKM</sequence>
<name>A0A199W301_ANACO</name>
<organism evidence="2 3">
    <name type="scientific">Ananas comosus</name>
    <name type="common">Pineapple</name>
    <name type="synonym">Ananas ananas</name>
    <dbReference type="NCBI Taxonomy" id="4615"/>
    <lineage>
        <taxon>Eukaryota</taxon>
        <taxon>Viridiplantae</taxon>
        <taxon>Streptophyta</taxon>
        <taxon>Embryophyta</taxon>
        <taxon>Tracheophyta</taxon>
        <taxon>Spermatophyta</taxon>
        <taxon>Magnoliopsida</taxon>
        <taxon>Liliopsida</taxon>
        <taxon>Poales</taxon>
        <taxon>Bromeliaceae</taxon>
        <taxon>Bromelioideae</taxon>
        <taxon>Ananas</taxon>
    </lineage>
</organism>
<dbReference type="Proteomes" id="UP000092600">
    <property type="component" value="Unassembled WGS sequence"/>
</dbReference>
<reference evidence="2 3" key="1">
    <citation type="journal article" date="2016" name="DNA Res.">
        <title>The draft genome of MD-2 pineapple using hybrid error correction of long reads.</title>
        <authorList>
            <person name="Redwan R.M."/>
            <person name="Saidin A."/>
            <person name="Kumar S.V."/>
        </authorList>
    </citation>
    <scope>NUCLEOTIDE SEQUENCE [LARGE SCALE GENOMIC DNA]</scope>
    <source>
        <strain evidence="3">cv. MD2</strain>
        <tissue evidence="2">Leaf</tissue>
    </source>
</reference>
<comment type="caution">
    <text evidence="2">The sequence shown here is derived from an EMBL/GenBank/DDBJ whole genome shotgun (WGS) entry which is preliminary data.</text>
</comment>
<dbReference type="InterPro" id="IPR005024">
    <property type="entry name" value="Snf7_fam"/>
</dbReference>
<accession>A0A199W301</accession>
<dbReference type="AlphaFoldDB" id="A0A199W301"/>